<proteinExistence type="predicted"/>
<dbReference type="EMBL" id="MCFL01000001">
    <property type="protein sequence ID" value="ORZ41583.1"/>
    <property type="molecule type" value="Genomic_DNA"/>
</dbReference>
<gene>
    <name evidence="2" type="ORF">BCR44DRAFT_1423106</name>
</gene>
<evidence type="ECO:0000313" key="3">
    <source>
        <dbReference type="Proteomes" id="UP000193411"/>
    </source>
</evidence>
<accession>A0A1Y2I689</accession>
<reference evidence="2 3" key="1">
    <citation type="submission" date="2016-07" db="EMBL/GenBank/DDBJ databases">
        <title>Pervasive Adenine N6-methylation of Active Genes in Fungi.</title>
        <authorList>
            <consortium name="DOE Joint Genome Institute"/>
            <person name="Mondo S.J."/>
            <person name="Dannebaum R.O."/>
            <person name="Kuo R.C."/>
            <person name="Labutti K."/>
            <person name="Haridas S."/>
            <person name="Kuo A."/>
            <person name="Salamov A."/>
            <person name="Ahrendt S.R."/>
            <person name="Lipzen A."/>
            <person name="Sullivan W."/>
            <person name="Andreopoulos W.B."/>
            <person name="Clum A."/>
            <person name="Lindquist E."/>
            <person name="Daum C."/>
            <person name="Ramamoorthy G.K."/>
            <person name="Gryganskyi A."/>
            <person name="Culley D."/>
            <person name="Magnuson J.K."/>
            <person name="James T.Y."/>
            <person name="O'Malley M.A."/>
            <person name="Stajich J.E."/>
            <person name="Spatafora J.W."/>
            <person name="Visel A."/>
            <person name="Grigoriev I.V."/>
        </authorList>
    </citation>
    <scope>NUCLEOTIDE SEQUENCE [LARGE SCALE GENOMIC DNA]</scope>
    <source>
        <strain evidence="2 3">PL171</strain>
    </source>
</reference>
<comment type="caution">
    <text evidence="2">The sequence shown here is derived from an EMBL/GenBank/DDBJ whole genome shotgun (WGS) entry which is preliminary data.</text>
</comment>
<sequence>MTMRSCPATRKKKKTMKIKLARATMKRTRTTNAGFLSAFPFGRHEGLQPKCTEQSRIAPAQLVLIVSVVNGLTMIVKRKDRRDNQAGLRSTTTPPPHPLIHPSTNRAGYRN</sequence>
<dbReference type="AlphaFoldDB" id="A0A1Y2I689"/>
<evidence type="ECO:0000256" key="1">
    <source>
        <dbReference type="SAM" id="MobiDB-lite"/>
    </source>
</evidence>
<feature type="region of interest" description="Disordered" evidence="1">
    <location>
        <begin position="78"/>
        <end position="111"/>
    </location>
</feature>
<organism evidence="2 3">
    <name type="scientific">Catenaria anguillulae PL171</name>
    <dbReference type="NCBI Taxonomy" id="765915"/>
    <lineage>
        <taxon>Eukaryota</taxon>
        <taxon>Fungi</taxon>
        <taxon>Fungi incertae sedis</taxon>
        <taxon>Blastocladiomycota</taxon>
        <taxon>Blastocladiomycetes</taxon>
        <taxon>Blastocladiales</taxon>
        <taxon>Catenariaceae</taxon>
        <taxon>Catenaria</taxon>
    </lineage>
</organism>
<protein>
    <submittedName>
        <fullName evidence="2">Uncharacterized protein</fullName>
    </submittedName>
</protein>
<evidence type="ECO:0000313" key="2">
    <source>
        <dbReference type="EMBL" id="ORZ41583.1"/>
    </source>
</evidence>
<name>A0A1Y2I689_9FUNG</name>
<keyword evidence="3" id="KW-1185">Reference proteome</keyword>
<dbReference type="Proteomes" id="UP000193411">
    <property type="component" value="Unassembled WGS sequence"/>
</dbReference>